<feature type="compositionally biased region" description="Polar residues" evidence="1">
    <location>
        <begin position="183"/>
        <end position="199"/>
    </location>
</feature>
<evidence type="ECO:0000256" key="1">
    <source>
        <dbReference type="SAM" id="MobiDB-lite"/>
    </source>
</evidence>
<gene>
    <name evidence="2" type="ORF">PENTCL1PPCAC_22515</name>
</gene>
<dbReference type="Proteomes" id="UP001432027">
    <property type="component" value="Unassembled WGS sequence"/>
</dbReference>
<evidence type="ECO:0000313" key="2">
    <source>
        <dbReference type="EMBL" id="GMT00341.1"/>
    </source>
</evidence>
<feature type="non-terminal residue" evidence="2">
    <location>
        <position position="1"/>
    </location>
</feature>
<sequence length="199" mass="22841">NNGLEMFDEDYDSEVPVSAYEGRDGRSPAQSMMDEYYEESESVIDGGRNQVSPPQSVIEEEEEIPHRVYDDRRQRHMSDLSVVPEERTMDNEEEAHQPVELDSTNFVPGAQALGMLESDEKDSKKKNIFIQDDPRFNNSFNPKEHSWEPSPHNSRVEERENKPNGSIRRDGQSILASMEIETSKNNRSATTKSVKFSDR</sequence>
<dbReference type="EMBL" id="BTSX01000005">
    <property type="protein sequence ID" value="GMT00341.1"/>
    <property type="molecule type" value="Genomic_DNA"/>
</dbReference>
<reference evidence="2" key="1">
    <citation type="submission" date="2023-10" db="EMBL/GenBank/DDBJ databases">
        <title>Genome assembly of Pristionchus species.</title>
        <authorList>
            <person name="Yoshida K."/>
            <person name="Sommer R.J."/>
        </authorList>
    </citation>
    <scope>NUCLEOTIDE SEQUENCE</scope>
    <source>
        <strain evidence="2">RS0144</strain>
    </source>
</reference>
<proteinExistence type="predicted"/>
<evidence type="ECO:0000313" key="3">
    <source>
        <dbReference type="Proteomes" id="UP001432027"/>
    </source>
</evidence>
<feature type="region of interest" description="Disordered" evidence="1">
    <location>
        <begin position="1"/>
        <end position="199"/>
    </location>
</feature>
<feature type="compositionally biased region" description="Basic and acidic residues" evidence="1">
    <location>
        <begin position="64"/>
        <end position="99"/>
    </location>
</feature>
<feature type="compositionally biased region" description="Acidic residues" evidence="1">
    <location>
        <begin position="1"/>
        <end position="13"/>
    </location>
</feature>
<protein>
    <submittedName>
        <fullName evidence="2">Uncharacterized protein</fullName>
    </submittedName>
</protein>
<name>A0AAV5U0H3_9BILA</name>
<feature type="non-terminal residue" evidence="2">
    <location>
        <position position="199"/>
    </location>
</feature>
<organism evidence="2 3">
    <name type="scientific">Pristionchus entomophagus</name>
    <dbReference type="NCBI Taxonomy" id="358040"/>
    <lineage>
        <taxon>Eukaryota</taxon>
        <taxon>Metazoa</taxon>
        <taxon>Ecdysozoa</taxon>
        <taxon>Nematoda</taxon>
        <taxon>Chromadorea</taxon>
        <taxon>Rhabditida</taxon>
        <taxon>Rhabditina</taxon>
        <taxon>Diplogasteromorpha</taxon>
        <taxon>Diplogasteroidea</taxon>
        <taxon>Neodiplogasteridae</taxon>
        <taxon>Pristionchus</taxon>
    </lineage>
</organism>
<feature type="compositionally biased region" description="Basic and acidic residues" evidence="1">
    <location>
        <begin position="154"/>
        <end position="171"/>
    </location>
</feature>
<accession>A0AAV5U0H3</accession>
<comment type="caution">
    <text evidence="2">The sequence shown here is derived from an EMBL/GenBank/DDBJ whole genome shotgun (WGS) entry which is preliminary data.</text>
</comment>
<keyword evidence="3" id="KW-1185">Reference proteome</keyword>
<dbReference type="AlphaFoldDB" id="A0AAV5U0H3"/>